<sequence length="47" mass="5292">MQTTHRDRLEVTVGTADVEALRALRTDIFSVINESTGAAKGRMFRNR</sequence>
<dbReference type="EMBL" id="JADBEM010000001">
    <property type="protein sequence ID" value="MBE1604347.1"/>
    <property type="molecule type" value="Genomic_DNA"/>
</dbReference>
<protein>
    <submittedName>
        <fullName evidence="1">Uncharacterized protein</fullName>
    </submittedName>
</protein>
<dbReference type="AlphaFoldDB" id="A0A927MW12"/>
<comment type="caution">
    <text evidence="1">The sequence shown here is derived from an EMBL/GenBank/DDBJ whole genome shotgun (WGS) entry which is preliminary data.</text>
</comment>
<accession>A0A927MW12</accession>
<organism evidence="1 2">
    <name type="scientific">Actinopolymorpha pittospori</name>
    <dbReference type="NCBI Taxonomy" id="648752"/>
    <lineage>
        <taxon>Bacteria</taxon>
        <taxon>Bacillati</taxon>
        <taxon>Actinomycetota</taxon>
        <taxon>Actinomycetes</taxon>
        <taxon>Propionibacteriales</taxon>
        <taxon>Actinopolymorphaceae</taxon>
        <taxon>Actinopolymorpha</taxon>
    </lineage>
</organism>
<evidence type="ECO:0000313" key="2">
    <source>
        <dbReference type="Proteomes" id="UP000638648"/>
    </source>
</evidence>
<keyword evidence="2" id="KW-1185">Reference proteome</keyword>
<reference evidence="1" key="1">
    <citation type="submission" date="2020-10" db="EMBL/GenBank/DDBJ databases">
        <title>Sequencing the genomes of 1000 actinobacteria strains.</title>
        <authorList>
            <person name="Klenk H.-P."/>
        </authorList>
    </citation>
    <scope>NUCLEOTIDE SEQUENCE</scope>
    <source>
        <strain evidence="1">DSM 45354</strain>
    </source>
</reference>
<name>A0A927MW12_9ACTN</name>
<proteinExistence type="predicted"/>
<evidence type="ECO:0000313" key="1">
    <source>
        <dbReference type="EMBL" id="MBE1604347.1"/>
    </source>
</evidence>
<gene>
    <name evidence="1" type="ORF">HEB94_001195</name>
</gene>
<dbReference type="Proteomes" id="UP000638648">
    <property type="component" value="Unassembled WGS sequence"/>
</dbReference>
<dbReference type="RefSeq" id="WP_192748907.1">
    <property type="nucleotide sequence ID" value="NZ_BAABJL010000096.1"/>
</dbReference>